<reference evidence="6 7" key="1">
    <citation type="submission" date="2014-07" db="EMBL/GenBank/DDBJ databases">
        <title>Methanogenic archaea and the global carbon cycle.</title>
        <authorList>
            <person name="Henriksen J.R."/>
            <person name="Luke J."/>
            <person name="Reinhart S."/>
            <person name="Benedict M.N."/>
            <person name="Youngblut N.D."/>
            <person name="Metcalf M.E."/>
            <person name="Whitaker R.J."/>
            <person name="Metcalf W.W."/>
        </authorList>
    </citation>
    <scope>NUCLEOTIDE SEQUENCE [LARGE SCALE GENOMIC DNA]</scope>
    <source>
        <strain evidence="6 7">MM1</strain>
    </source>
</reference>
<keyword evidence="3" id="KW-0408">Iron</keyword>
<dbReference type="STRING" id="1434104.MCMEM_1039"/>
<dbReference type="OrthoDB" id="23833at2157"/>
<evidence type="ECO:0000256" key="3">
    <source>
        <dbReference type="ARBA" id="ARBA00023004"/>
    </source>
</evidence>
<gene>
    <name evidence="6" type="ORF">MCMEM_1039</name>
</gene>
<sequence>MKEEKWFGINRKTIDWFPTIDYDICNGCMICLECNHDVFGKEDDKPVVCNKDNCIVGCTACAIVCSEGAIKLPPKEYLRRIARHRNSSCSCC</sequence>
<dbReference type="PANTHER" id="PTHR43687">
    <property type="entry name" value="ADENYLYLSULFATE REDUCTASE, BETA SUBUNIT"/>
    <property type="match status" value="1"/>
</dbReference>
<keyword evidence="2" id="KW-0479">Metal-binding</keyword>
<dbReference type="KEGG" id="mmet:MCMEM_1039"/>
<keyword evidence="7" id="KW-1185">Reference proteome</keyword>
<accession>A0A0E3SS05</accession>
<dbReference type="GeneID" id="24893570"/>
<evidence type="ECO:0000256" key="4">
    <source>
        <dbReference type="ARBA" id="ARBA00023014"/>
    </source>
</evidence>
<organism evidence="6 7">
    <name type="scientific">Methanococcoides methylutens MM1</name>
    <dbReference type="NCBI Taxonomy" id="1434104"/>
    <lineage>
        <taxon>Archaea</taxon>
        <taxon>Methanobacteriati</taxon>
        <taxon>Methanobacteriota</taxon>
        <taxon>Stenosarchaea group</taxon>
        <taxon>Methanomicrobia</taxon>
        <taxon>Methanosarcinales</taxon>
        <taxon>Methanosarcinaceae</taxon>
        <taxon>Methanococcoides</taxon>
    </lineage>
</organism>
<evidence type="ECO:0000256" key="1">
    <source>
        <dbReference type="ARBA" id="ARBA00022485"/>
    </source>
</evidence>
<dbReference type="PANTHER" id="PTHR43687:SF2">
    <property type="entry name" value="FERREDOXIN 3"/>
    <property type="match status" value="1"/>
</dbReference>
<protein>
    <submittedName>
        <fullName evidence="6">Ferredoxin</fullName>
    </submittedName>
</protein>
<dbReference type="GO" id="GO:0051539">
    <property type="term" value="F:4 iron, 4 sulfur cluster binding"/>
    <property type="evidence" value="ECO:0007669"/>
    <property type="project" value="UniProtKB-KW"/>
</dbReference>
<feature type="domain" description="4Fe-4S ferredoxin-type" evidence="5">
    <location>
        <begin position="44"/>
        <end position="75"/>
    </location>
</feature>
<dbReference type="HOGENOM" id="CLU_156996_1_0_2"/>
<proteinExistence type="predicted"/>
<dbReference type="SUPFAM" id="SSF54862">
    <property type="entry name" value="4Fe-4S ferredoxins"/>
    <property type="match status" value="1"/>
</dbReference>
<dbReference type="AlphaFoldDB" id="A0A0E3SS05"/>
<dbReference type="EMBL" id="CP009518">
    <property type="protein sequence ID" value="AKB85092.1"/>
    <property type="molecule type" value="Genomic_DNA"/>
</dbReference>
<dbReference type="InterPro" id="IPR017896">
    <property type="entry name" value="4Fe4S_Fe-S-bd"/>
</dbReference>
<name>A0A0E3SS05_METMT</name>
<dbReference type="GO" id="GO:0046872">
    <property type="term" value="F:metal ion binding"/>
    <property type="evidence" value="ECO:0007669"/>
    <property type="project" value="UniProtKB-KW"/>
</dbReference>
<dbReference type="RefSeq" id="WP_048205229.1">
    <property type="nucleotide sequence ID" value="NZ_CP009518.1"/>
</dbReference>
<keyword evidence="1" id="KW-0004">4Fe-4S</keyword>
<keyword evidence="4" id="KW-0411">Iron-sulfur</keyword>
<dbReference type="PROSITE" id="PS51379">
    <property type="entry name" value="4FE4S_FER_2"/>
    <property type="match status" value="1"/>
</dbReference>
<evidence type="ECO:0000256" key="2">
    <source>
        <dbReference type="ARBA" id="ARBA00022723"/>
    </source>
</evidence>
<evidence type="ECO:0000259" key="5">
    <source>
        <dbReference type="PROSITE" id="PS51379"/>
    </source>
</evidence>
<dbReference type="Proteomes" id="UP000033048">
    <property type="component" value="Chromosome"/>
</dbReference>
<evidence type="ECO:0000313" key="7">
    <source>
        <dbReference type="Proteomes" id="UP000033048"/>
    </source>
</evidence>
<evidence type="ECO:0000313" key="6">
    <source>
        <dbReference type="EMBL" id="AKB85092.1"/>
    </source>
</evidence>
<dbReference type="Gene3D" id="3.30.70.20">
    <property type="match status" value="1"/>
</dbReference>
<dbReference type="InterPro" id="IPR050572">
    <property type="entry name" value="Fe-S_Ferredoxin"/>
</dbReference>